<comment type="caution">
    <text evidence="9">The sequence shown here is derived from an EMBL/GenBank/DDBJ whole genome shotgun (WGS) entry which is preliminary data.</text>
</comment>
<name>A0AAE1BEC2_9GAST</name>
<dbReference type="GO" id="GO:0061668">
    <property type="term" value="P:mitochondrial ribosome assembly"/>
    <property type="evidence" value="ECO:0007669"/>
    <property type="project" value="TreeGrafter"/>
</dbReference>
<dbReference type="GO" id="GO:0005739">
    <property type="term" value="C:mitochondrion"/>
    <property type="evidence" value="ECO:0007669"/>
    <property type="project" value="TreeGrafter"/>
</dbReference>
<evidence type="ECO:0000256" key="2">
    <source>
        <dbReference type="ARBA" id="ARBA00006824"/>
    </source>
</evidence>
<feature type="transmembrane region" description="Helical" evidence="8">
    <location>
        <begin position="77"/>
        <end position="97"/>
    </location>
</feature>
<dbReference type="GO" id="GO:0016020">
    <property type="term" value="C:membrane"/>
    <property type="evidence" value="ECO:0007669"/>
    <property type="project" value="UniProtKB-SubCell"/>
</dbReference>
<evidence type="ECO:0000256" key="1">
    <source>
        <dbReference type="ARBA" id="ARBA00004141"/>
    </source>
</evidence>
<evidence type="ECO:0008006" key="11">
    <source>
        <dbReference type="Google" id="ProtNLM"/>
    </source>
</evidence>
<sequence>MVEAPVNLVTVGETLLEVVAQVLLLLGYWLDWLFTEHLLLGNVLSAALLLGLADVAIQALEIFALGKQKVYEKIRTYRSMQVGIVLGVFNHLWYAFLESFLQGTGLSIVFKKIALDQAVAGPFFSSAFLIGMGLLEGKLLQEVYNEWSQKFVHIYMVDWMFWPMAQFINFHLVPYRFRVFYVNFATFLWNTFLCYAKHHSEEVLRKHQHAIHGCEPLGLTYNSSEQPEKERSNSETTSSRNHSRSPSKSRSSPLKIPLRKRGSLTSRKRKAKSGKVARHLTAAKQTSRPVRSTSSTIHSIVAIKKLLPVIGPSPNLSELKTDVRQLREDSWTTEDFTNCTASLNGSSSTSGSSINTRVGAPASTSTITKSALHVRDRSVSTRREKATTVRELGLFPHENQKKASCVQSVSTKRKIGIKTRQSQNLSRGMPRETKAPVKPDTSYLAGGEVSQRFWVPPGRPAVGTRITPRPVRGYPTTRPPATSTHDLEEVKAALKEVKNLVLKEHEQLRDQLANIQAQVTRLQELCAVTYVSVDDGTRDLAQKADQLASWVQKERKLEVNQIKTIMEEVLASTTR</sequence>
<evidence type="ECO:0000256" key="5">
    <source>
        <dbReference type="ARBA" id="ARBA00023136"/>
    </source>
</evidence>
<proteinExistence type="inferred from homology"/>
<dbReference type="PANTHER" id="PTHR11266:SF8">
    <property type="entry name" value="MPV17-LIKE PROTEIN 2"/>
    <property type="match status" value="1"/>
</dbReference>
<dbReference type="EMBL" id="JAWDGP010000077">
    <property type="protein sequence ID" value="KAK3803936.1"/>
    <property type="molecule type" value="Genomic_DNA"/>
</dbReference>
<feature type="transmembrane region" description="Helical" evidence="8">
    <location>
        <begin position="117"/>
        <end position="135"/>
    </location>
</feature>
<feature type="region of interest" description="Disordered" evidence="7">
    <location>
        <begin position="460"/>
        <end position="483"/>
    </location>
</feature>
<feature type="transmembrane region" description="Helical" evidence="8">
    <location>
        <begin position="7"/>
        <end position="30"/>
    </location>
</feature>
<evidence type="ECO:0000256" key="7">
    <source>
        <dbReference type="SAM" id="MobiDB-lite"/>
    </source>
</evidence>
<dbReference type="InterPro" id="IPR007248">
    <property type="entry name" value="Mpv17_PMP22"/>
</dbReference>
<protein>
    <recommendedName>
        <fullName evidence="11">Protein Mpv17</fullName>
    </recommendedName>
</protein>
<evidence type="ECO:0000256" key="3">
    <source>
        <dbReference type="ARBA" id="ARBA00022692"/>
    </source>
</evidence>
<evidence type="ECO:0000313" key="9">
    <source>
        <dbReference type="EMBL" id="KAK3803936.1"/>
    </source>
</evidence>
<accession>A0AAE1BEC2</accession>
<organism evidence="9 10">
    <name type="scientific">Elysia crispata</name>
    <name type="common">lettuce slug</name>
    <dbReference type="NCBI Taxonomy" id="231223"/>
    <lineage>
        <taxon>Eukaryota</taxon>
        <taxon>Metazoa</taxon>
        <taxon>Spiralia</taxon>
        <taxon>Lophotrochozoa</taxon>
        <taxon>Mollusca</taxon>
        <taxon>Gastropoda</taxon>
        <taxon>Heterobranchia</taxon>
        <taxon>Euthyneura</taxon>
        <taxon>Panpulmonata</taxon>
        <taxon>Sacoglossa</taxon>
        <taxon>Placobranchoidea</taxon>
        <taxon>Plakobranchidae</taxon>
        <taxon>Elysia</taxon>
    </lineage>
</organism>
<keyword evidence="4 8" id="KW-1133">Transmembrane helix</keyword>
<keyword evidence="6" id="KW-0175">Coiled coil</keyword>
<feature type="coiled-coil region" evidence="6">
    <location>
        <begin position="487"/>
        <end position="525"/>
    </location>
</feature>
<comment type="subcellular location">
    <subcellularLocation>
        <location evidence="1">Membrane</location>
        <topology evidence="1">Multi-pass membrane protein</topology>
    </subcellularLocation>
</comment>
<dbReference type="PANTHER" id="PTHR11266">
    <property type="entry name" value="PEROXISOMAL MEMBRANE PROTEIN 2, PXMP2 MPV17"/>
    <property type="match status" value="1"/>
</dbReference>
<evidence type="ECO:0000313" key="10">
    <source>
        <dbReference type="Proteomes" id="UP001283361"/>
    </source>
</evidence>
<feature type="compositionally biased region" description="Polar residues" evidence="7">
    <location>
        <begin position="283"/>
        <end position="293"/>
    </location>
</feature>
<feature type="region of interest" description="Disordered" evidence="7">
    <location>
        <begin position="419"/>
        <end position="439"/>
    </location>
</feature>
<dbReference type="Pfam" id="PF04117">
    <property type="entry name" value="Mpv17_PMP22"/>
    <property type="match status" value="1"/>
</dbReference>
<dbReference type="AlphaFoldDB" id="A0AAE1BEC2"/>
<gene>
    <name evidence="9" type="ORF">RRG08_059800</name>
</gene>
<feature type="region of interest" description="Disordered" evidence="7">
    <location>
        <begin position="220"/>
        <end position="293"/>
    </location>
</feature>
<keyword evidence="3 8" id="KW-0812">Transmembrane</keyword>
<feature type="transmembrane region" description="Helical" evidence="8">
    <location>
        <begin position="155"/>
        <end position="173"/>
    </location>
</feature>
<comment type="similarity">
    <text evidence="2">Belongs to the peroxisomal membrane protein PXMP2/4 family.</text>
</comment>
<keyword evidence="5 8" id="KW-0472">Membrane</keyword>
<feature type="compositionally biased region" description="Basic residues" evidence="7">
    <location>
        <begin position="257"/>
        <end position="278"/>
    </location>
</feature>
<evidence type="ECO:0000256" key="6">
    <source>
        <dbReference type="SAM" id="Coils"/>
    </source>
</evidence>
<reference evidence="9" key="1">
    <citation type="journal article" date="2023" name="G3 (Bethesda)">
        <title>A reference genome for the long-term kleptoplast-retaining sea slug Elysia crispata morphotype clarki.</title>
        <authorList>
            <person name="Eastman K.E."/>
            <person name="Pendleton A.L."/>
            <person name="Shaikh M.A."/>
            <person name="Suttiyut T."/>
            <person name="Ogas R."/>
            <person name="Tomko P."/>
            <person name="Gavelis G."/>
            <person name="Widhalm J.R."/>
            <person name="Wisecaver J.H."/>
        </authorList>
    </citation>
    <scope>NUCLEOTIDE SEQUENCE</scope>
    <source>
        <strain evidence="9">ECLA1</strain>
    </source>
</reference>
<feature type="transmembrane region" description="Helical" evidence="8">
    <location>
        <begin position="42"/>
        <end position="65"/>
    </location>
</feature>
<keyword evidence="10" id="KW-1185">Reference proteome</keyword>
<dbReference type="Proteomes" id="UP001283361">
    <property type="component" value="Unassembled WGS sequence"/>
</dbReference>
<evidence type="ECO:0000256" key="8">
    <source>
        <dbReference type="SAM" id="Phobius"/>
    </source>
</evidence>
<evidence type="ECO:0000256" key="4">
    <source>
        <dbReference type="ARBA" id="ARBA00022989"/>
    </source>
</evidence>